<gene>
    <name evidence="2" type="ORF">NDU88_001585</name>
</gene>
<name>A0AAV7TKJ2_PLEWA</name>
<comment type="caution">
    <text evidence="2">The sequence shown here is derived from an EMBL/GenBank/DDBJ whole genome shotgun (WGS) entry which is preliminary data.</text>
</comment>
<feature type="compositionally biased region" description="Basic residues" evidence="1">
    <location>
        <begin position="28"/>
        <end position="38"/>
    </location>
</feature>
<accession>A0AAV7TKJ2</accession>
<feature type="compositionally biased region" description="Basic and acidic residues" evidence="1">
    <location>
        <begin position="39"/>
        <end position="48"/>
    </location>
</feature>
<evidence type="ECO:0000256" key="1">
    <source>
        <dbReference type="SAM" id="MobiDB-lite"/>
    </source>
</evidence>
<organism evidence="2 3">
    <name type="scientific">Pleurodeles waltl</name>
    <name type="common">Iberian ribbed newt</name>
    <dbReference type="NCBI Taxonomy" id="8319"/>
    <lineage>
        <taxon>Eukaryota</taxon>
        <taxon>Metazoa</taxon>
        <taxon>Chordata</taxon>
        <taxon>Craniata</taxon>
        <taxon>Vertebrata</taxon>
        <taxon>Euteleostomi</taxon>
        <taxon>Amphibia</taxon>
        <taxon>Batrachia</taxon>
        <taxon>Caudata</taxon>
        <taxon>Salamandroidea</taxon>
        <taxon>Salamandridae</taxon>
        <taxon>Pleurodelinae</taxon>
        <taxon>Pleurodeles</taxon>
    </lineage>
</organism>
<proteinExistence type="predicted"/>
<keyword evidence="3" id="KW-1185">Reference proteome</keyword>
<feature type="compositionally biased region" description="Basic and acidic residues" evidence="1">
    <location>
        <begin position="80"/>
        <end position="100"/>
    </location>
</feature>
<dbReference type="AlphaFoldDB" id="A0AAV7TKJ2"/>
<dbReference type="EMBL" id="JANPWB010000006">
    <property type="protein sequence ID" value="KAJ1176303.1"/>
    <property type="molecule type" value="Genomic_DNA"/>
</dbReference>
<reference evidence="2" key="1">
    <citation type="journal article" date="2022" name="bioRxiv">
        <title>Sequencing and chromosome-scale assembly of the giantPleurodeles waltlgenome.</title>
        <authorList>
            <person name="Brown T."/>
            <person name="Elewa A."/>
            <person name="Iarovenko S."/>
            <person name="Subramanian E."/>
            <person name="Araus A.J."/>
            <person name="Petzold A."/>
            <person name="Susuki M."/>
            <person name="Suzuki K.-i.T."/>
            <person name="Hayashi T."/>
            <person name="Toyoda A."/>
            <person name="Oliveira C."/>
            <person name="Osipova E."/>
            <person name="Leigh N.D."/>
            <person name="Simon A."/>
            <person name="Yun M.H."/>
        </authorList>
    </citation>
    <scope>NUCLEOTIDE SEQUENCE</scope>
    <source>
        <strain evidence="2">20211129_DDA</strain>
        <tissue evidence="2">Liver</tissue>
    </source>
</reference>
<feature type="region of interest" description="Disordered" evidence="1">
    <location>
        <begin position="1"/>
        <end position="100"/>
    </location>
</feature>
<dbReference type="Proteomes" id="UP001066276">
    <property type="component" value="Chromosome 3_2"/>
</dbReference>
<evidence type="ECO:0000313" key="2">
    <source>
        <dbReference type="EMBL" id="KAJ1176303.1"/>
    </source>
</evidence>
<sequence>MRTQKNGWTKRTPTPKTKTPLFGGAEHRRSRSRQKSLKKTADPGELCERAATLQEKRGHSRKGRKTVVYEQQEKKKNKNREKEKTARKEIEQTPERTREE</sequence>
<protein>
    <submittedName>
        <fullName evidence="2">Uncharacterized protein</fullName>
    </submittedName>
</protein>
<evidence type="ECO:0000313" key="3">
    <source>
        <dbReference type="Proteomes" id="UP001066276"/>
    </source>
</evidence>
<feature type="compositionally biased region" description="Low complexity" evidence="1">
    <location>
        <begin position="9"/>
        <end position="20"/>
    </location>
</feature>